<dbReference type="Gene3D" id="2.120.10.30">
    <property type="entry name" value="TolB, C-terminal domain"/>
    <property type="match status" value="1"/>
</dbReference>
<evidence type="ECO:0008006" key="4">
    <source>
        <dbReference type="Google" id="ProtNLM"/>
    </source>
</evidence>
<dbReference type="KEGG" id="cai:Caci_8837"/>
<proteinExistence type="predicted"/>
<evidence type="ECO:0000313" key="2">
    <source>
        <dbReference type="EMBL" id="ACU77650.1"/>
    </source>
</evidence>
<protein>
    <recommendedName>
        <fullName evidence="4">Cell wall binding repeat 2-containing protein</fullName>
    </recommendedName>
</protein>
<dbReference type="STRING" id="479433.Caci_8837"/>
<dbReference type="InParanoid" id="C7Q2B3"/>
<dbReference type="eggNOG" id="COG0823">
    <property type="taxonomic scope" value="Bacteria"/>
</dbReference>
<organism evidence="2 3">
    <name type="scientific">Catenulispora acidiphila (strain DSM 44928 / JCM 14897 / NBRC 102108 / NRRL B-24433 / ID139908)</name>
    <dbReference type="NCBI Taxonomy" id="479433"/>
    <lineage>
        <taxon>Bacteria</taxon>
        <taxon>Bacillati</taxon>
        <taxon>Actinomycetota</taxon>
        <taxon>Actinomycetes</taxon>
        <taxon>Catenulisporales</taxon>
        <taxon>Catenulisporaceae</taxon>
        <taxon>Catenulispora</taxon>
    </lineage>
</organism>
<dbReference type="InterPro" id="IPR011042">
    <property type="entry name" value="6-blade_b-propeller_TolB-like"/>
</dbReference>
<dbReference type="InterPro" id="IPR007253">
    <property type="entry name" value="Cell_wall-bd_2"/>
</dbReference>
<feature type="signal peptide" evidence="1">
    <location>
        <begin position="1"/>
        <end position="33"/>
    </location>
</feature>
<dbReference type="Gene3D" id="3.40.50.12090">
    <property type="match status" value="1"/>
</dbReference>
<dbReference type="InterPro" id="IPR006311">
    <property type="entry name" value="TAT_signal"/>
</dbReference>
<dbReference type="PANTHER" id="PTHR30032">
    <property type="entry name" value="N-ACETYLMURAMOYL-L-ALANINE AMIDASE-RELATED"/>
    <property type="match status" value="1"/>
</dbReference>
<accession>C7Q2B3</accession>
<sequence precursor="true">MTDSVLRRPLALTATLATSVAAAAGLIAPAANATTTSPNGTASLTVSGGSSAAPSGTSTVTGTKYALGFAPAAANLAWAPTGARAAWIDPASGAVVAGVPGGAAEVIAPAPASGTARSHPAWIDGGSAVVWSEKAAGKNAVLNWAYGNGVQGSGGAPTVQTLRTLSGSDLSHPDSVGSLLVYQVNTPNKAPQIYLWNRAQANSAPVLIATGWDPSISADGTHVAFVTTTASPAGTNVYTVALSNPSGTLNQVTAGGGGFANPVYTPNGTGLVFERLDGTGKDVDTLSVAAGAAKSAAYTEIVPGTKILGQPAFRPVVQDSVTRIAGGDRLGTAIKVSQSRWSSAGVAKSPGVAAKAVVLTRSDQFADALGGSALAAKVGGPLLLTQTAGLDPAVKAEIQRVLGPGDGVKTVYVLGGTQALSPGVANALTALHYKVQRISGQDRFSTAVAIAGTITGPNAAPDYILVATGENFPDALSAGAAAGAIDAHQGKNAVVLLTNDTVMPKPTIDYLAPLLGRTNLNPDPQHTKPANFIELDSIGKQAKTALDSHWIPAGGQGGSFLGLWGGDRYVTSALVARYFFGAASSVGVATGMNWADALSGGAEMGMENGPLLLVDPKAGVPAGAAQWLNQDSGQLQRAEIFGGTVAVPQSVDKVVGGLIAGTGGVVYASNPVG</sequence>
<dbReference type="InterPro" id="IPR051922">
    <property type="entry name" value="Bact_Sporulation_Assoc"/>
</dbReference>
<evidence type="ECO:0000256" key="1">
    <source>
        <dbReference type="SAM" id="SignalP"/>
    </source>
</evidence>
<keyword evidence="3" id="KW-1185">Reference proteome</keyword>
<dbReference type="Pfam" id="PF04122">
    <property type="entry name" value="CW_binding_2"/>
    <property type="match status" value="3"/>
</dbReference>
<gene>
    <name evidence="2" type="ordered locus">Caci_8837</name>
</gene>
<dbReference type="PROSITE" id="PS51318">
    <property type="entry name" value="TAT"/>
    <property type="match status" value="1"/>
</dbReference>
<dbReference type="RefSeq" id="WP_015797374.1">
    <property type="nucleotide sequence ID" value="NC_013131.1"/>
</dbReference>
<name>C7Q2B3_CATAD</name>
<dbReference type="Proteomes" id="UP000000851">
    <property type="component" value="Chromosome"/>
</dbReference>
<keyword evidence="1" id="KW-0732">Signal</keyword>
<dbReference type="AlphaFoldDB" id="C7Q2B3"/>
<feature type="chain" id="PRO_5002980543" description="Cell wall binding repeat 2-containing protein" evidence="1">
    <location>
        <begin position="34"/>
        <end position="673"/>
    </location>
</feature>
<dbReference type="SUPFAM" id="SSF82171">
    <property type="entry name" value="DPP6 N-terminal domain-like"/>
    <property type="match status" value="1"/>
</dbReference>
<dbReference type="EMBL" id="CP001700">
    <property type="protein sequence ID" value="ACU77650.1"/>
    <property type="molecule type" value="Genomic_DNA"/>
</dbReference>
<dbReference type="PANTHER" id="PTHR30032:SF8">
    <property type="entry name" value="GERMINATION-SPECIFIC N-ACETYLMURAMOYL-L-ALANINE AMIDASE"/>
    <property type="match status" value="1"/>
</dbReference>
<dbReference type="HOGENOM" id="CLU_023724_0_0_11"/>
<reference evidence="2 3" key="1">
    <citation type="journal article" date="2009" name="Stand. Genomic Sci.">
        <title>Complete genome sequence of Catenulispora acidiphila type strain (ID 139908).</title>
        <authorList>
            <person name="Copeland A."/>
            <person name="Lapidus A."/>
            <person name="Glavina Del Rio T."/>
            <person name="Nolan M."/>
            <person name="Lucas S."/>
            <person name="Chen F."/>
            <person name="Tice H."/>
            <person name="Cheng J.F."/>
            <person name="Bruce D."/>
            <person name="Goodwin L."/>
            <person name="Pitluck S."/>
            <person name="Mikhailova N."/>
            <person name="Pati A."/>
            <person name="Ivanova N."/>
            <person name="Mavromatis K."/>
            <person name="Chen A."/>
            <person name="Palaniappan K."/>
            <person name="Chain P."/>
            <person name="Land M."/>
            <person name="Hauser L."/>
            <person name="Chang Y.J."/>
            <person name="Jeffries C.D."/>
            <person name="Chertkov O."/>
            <person name="Brettin T."/>
            <person name="Detter J.C."/>
            <person name="Han C."/>
            <person name="Ali Z."/>
            <person name="Tindall B.J."/>
            <person name="Goker M."/>
            <person name="Bristow J."/>
            <person name="Eisen J.A."/>
            <person name="Markowitz V."/>
            <person name="Hugenholtz P."/>
            <person name="Kyrpides N.C."/>
            <person name="Klenk H.P."/>
        </authorList>
    </citation>
    <scope>NUCLEOTIDE SEQUENCE [LARGE SCALE GENOMIC DNA]</scope>
    <source>
        <strain evidence="3">DSM 44928 / JCM 14897 / NBRC 102108 / NRRL B-24433 / ID139908</strain>
    </source>
</reference>
<evidence type="ECO:0000313" key="3">
    <source>
        <dbReference type="Proteomes" id="UP000000851"/>
    </source>
</evidence>